<dbReference type="InterPro" id="IPR004042">
    <property type="entry name" value="Intein_endonuc_central"/>
</dbReference>
<comment type="caution">
    <text evidence="2">The sequence shown here is derived from an EMBL/GenBank/DDBJ whole genome shotgun (WGS) entry which is preliminary data.</text>
</comment>
<dbReference type="GO" id="GO:0016539">
    <property type="term" value="P:intein-mediated protein splicing"/>
    <property type="evidence" value="ECO:0007669"/>
    <property type="project" value="InterPro"/>
</dbReference>
<evidence type="ECO:0000259" key="1">
    <source>
        <dbReference type="PROSITE" id="PS50819"/>
    </source>
</evidence>
<dbReference type="InterPro" id="IPR007868">
    <property type="entry name" value="Hom_end_hint"/>
</dbReference>
<organism evidence="2">
    <name type="scientific">marine sediment metagenome</name>
    <dbReference type="NCBI Taxonomy" id="412755"/>
    <lineage>
        <taxon>unclassified sequences</taxon>
        <taxon>metagenomes</taxon>
        <taxon>ecological metagenomes</taxon>
    </lineage>
</organism>
<reference evidence="2" key="1">
    <citation type="journal article" date="2015" name="Nature">
        <title>Complex archaea that bridge the gap between prokaryotes and eukaryotes.</title>
        <authorList>
            <person name="Spang A."/>
            <person name="Saw J.H."/>
            <person name="Jorgensen S.L."/>
            <person name="Zaremba-Niedzwiedzka K."/>
            <person name="Martijn J."/>
            <person name="Lind A.E."/>
            <person name="van Eijk R."/>
            <person name="Schleper C."/>
            <person name="Guy L."/>
            <person name="Ettema T.J."/>
        </authorList>
    </citation>
    <scope>NUCLEOTIDE SEQUENCE</scope>
</reference>
<dbReference type="GO" id="GO:0003677">
    <property type="term" value="F:DNA binding"/>
    <property type="evidence" value="ECO:0007669"/>
    <property type="project" value="InterPro"/>
</dbReference>
<name>A0A0F9G0N5_9ZZZZ</name>
<dbReference type="PROSITE" id="PS50819">
    <property type="entry name" value="INTEIN_ENDONUCLEASE"/>
    <property type="match status" value="1"/>
</dbReference>
<dbReference type="InterPro" id="IPR027434">
    <property type="entry name" value="Homing_endonucl"/>
</dbReference>
<dbReference type="InterPro" id="IPR036844">
    <property type="entry name" value="Hint_dom_sf"/>
</dbReference>
<evidence type="ECO:0000313" key="2">
    <source>
        <dbReference type="EMBL" id="KKL84061.1"/>
    </source>
</evidence>
<dbReference type="AlphaFoldDB" id="A0A0F9G0N5"/>
<dbReference type="GO" id="GO:0004519">
    <property type="term" value="F:endonuclease activity"/>
    <property type="evidence" value="ECO:0007669"/>
    <property type="project" value="InterPro"/>
</dbReference>
<protein>
    <recommendedName>
        <fullName evidence="1">DOD-type homing endonuclease domain-containing protein</fullName>
    </recommendedName>
</protein>
<sequence length="302" mass="33713">MKPKQLKETLRGCMKAKLPVLLKGAPGIGKCLGKGTPILMYDGTIKDVENIIKGDRIMGPDSKPRQVQSTTKGKGELYWVIPKKGLVYIVNKYHVLSLRMSPVRIGRKSRTIEISVGEYLKTSTTFKHHAKEWRTGVDFAEQGILLDPYLLGLWLGDGDRRRPCFTNIDPEIIDWLIIHGRKLHLPAKFYKTSNTAKHIALTGKRGGGRSSRGQNTIQNSLEYYGLVKAKHVPHVYKANSREVRLQVLAGLIDTDGSLASNCYEIVQKSRRLSDDIVFLARSLGLAAYLKKTKKTCTNTGAV</sequence>
<dbReference type="Gene3D" id="3.10.28.10">
    <property type="entry name" value="Homing endonucleases"/>
    <property type="match status" value="1"/>
</dbReference>
<dbReference type="InterPro" id="IPR006142">
    <property type="entry name" value="INTEIN"/>
</dbReference>
<dbReference type="Pfam" id="PF05203">
    <property type="entry name" value="Hom_end_hint"/>
    <property type="match status" value="1"/>
</dbReference>
<feature type="non-terminal residue" evidence="2">
    <location>
        <position position="302"/>
    </location>
</feature>
<proteinExistence type="predicted"/>
<dbReference type="PRINTS" id="PR00379">
    <property type="entry name" value="INTEIN"/>
</dbReference>
<gene>
    <name evidence="2" type="ORF">LCGC14_1968460</name>
</gene>
<feature type="domain" description="DOD-type homing endonuclease" evidence="1">
    <location>
        <begin position="150"/>
        <end position="285"/>
    </location>
</feature>
<dbReference type="Pfam" id="PF05204">
    <property type="entry name" value="Hom_end"/>
    <property type="match status" value="1"/>
</dbReference>
<dbReference type="SUPFAM" id="SSF55608">
    <property type="entry name" value="Homing endonucleases"/>
    <property type="match status" value="2"/>
</dbReference>
<accession>A0A0F9G0N5</accession>
<dbReference type="SUPFAM" id="SSF51294">
    <property type="entry name" value="Hedgehog/intein (Hint) domain"/>
    <property type="match status" value="1"/>
</dbReference>
<dbReference type="EMBL" id="LAZR01021806">
    <property type="protein sequence ID" value="KKL84061.1"/>
    <property type="molecule type" value="Genomic_DNA"/>
</dbReference>
<dbReference type="InterPro" id="IPR007869">
    <property type="entry name" value="Homing_endonuc_PI-Sce"/>
</dbReference>
<dbReference type="Gene3D" id="2.170.16.10">
    <property type="entry name" value="Hedgehog/Intein (Hint) domain"/>
    <property type="match status" value="1"/>
</dbReference>